<dbReference type="EMBL" id="JAAGKH010000032">
    <property type="protein sequence ID" value="NDR89020.1"/>
    <property type="molecule type" value="Genomic_DNA"/>
</dbReference>
<keyword evidence="1" id="KW-0812">Transmembrane</keyword>
<accession>A0A0B6DZM5</accession>
<organism evidence="2">
    <name type="scientific">Francisella tularensis subsp. holarctica</name>
    <dbReference type="NCBI Taxonomy" id="119857"/>
    <lineage>
        <taxon>Bacteria</taxon>
        <taxon>Pseudomonadati</taxon>
        <taxon>Pseudomonadota</taxon>
        <taxon>Gammaproteobacteria</taxon>
        <taxon>Thiotrichales</taxon>
        <taxon>Francisellaceae</taxon>
        <taxon>Francisella</taxon>
    </lineage>
</organism>
<reference evidence="2" key="1">
    <citation type="submission" date="2019-08" db="EMBL/GenBank/DDBJ databases">
        <authorList>
            <person name="Busch A."/>
        </authorList>
    </citation>
    <scope>NUCLEOTIDE SEQUENCE</scope>
    <source>
        <strain evidence="3">15T0085</strain>
        <strain evidence="2">17T1429</strain>
    </source>
</reference>
<sequence length="148" mass="16868">MKKKIIISTIIISIIIVISGIGYYFHYQTIQEELAEQAQEEAALPKPTDYCLITYQQSTDNGKTWQKVNVINGQKPMFKAQCWKRYIQILDGFAASTDTDGKWYSKTEDGKIIAHPAMYFADKPFEIQDKAPVVQQSTQNNTNAQPQN</sequence>
<dbReference type="HOGENOM" id="CLU_147923_0_0_6"/>
<name>A0A0B6DZM5_FRATU</name>
<comment type="caution">
    <text evidence="2">The sequence shown here is derived from an EMBL/GenBank/DDBJ whole genome shotgun (WGS) entry which is preliminary data.</text>
</comment>
<proteinExistence type="predicted"/>
<evidence type="ECO:0000313" key="3">
    <source>
        <dbReference type="EMBL" id="NDS68560.1"/>
    </source>
</evidence>
<dbReference type="RefSeq" id="WP_003019056.1">
    <property type="nucleotide sequence ID" value="NZ_AP023459.1"/>
</dbReference>
<feature type="transmembrane region" description="Helical" evidence="1">
    <location>
        <begin position="5"/>
        <end position="25"/>
    </location>
</feature>
<dbReference type="KEGG" id="ftv:CH67_1455"/>
<dbReference type="KEGG" id="ftz:CH68_1186"/>
<dbReference type="OMA" id="DQPFESK"/>
<protein>
    <submittedName>
        <fullName evidence="2">Uncharacterized protein</fullName>
    </submittedName>
</protein>
<keyword evidence="1" id="KW-1133">Transmembrane helix</keyword>
<keyword evidence="1" id="KW-0472">Membrane</keyword>
<evidence type="ECO:0000256" key="1">
    <source>
        <dbReference type="SAM" id="Phobius"/>
    </source>
</evidence>
<evidence type="ECO:0000313" key="2">
    <source>
        <dbReference type="EMBL" id="NDR89020.1"/>
    </source>
</evidence>
<dbReference type="KEGG" id="ftc:DA46_1689"/>
<reference evidence="2" key="2">
    <citation type="submission" date="2020-02" db="EMBL/GenBank/DDBJ databases">
        <title>Using affinity propagation clustering for identifying bacterial clades and subclades with whole-genome sequences of Francisella tularensis.</title>
        <authorList>
            <person name="Homeier-Bachmann T."/>
            <person name="Abdel-Glil M.Y."/>
            <person name="Hackbart A."/>
            <person name="Hotzel H."/>
            <person name="Tomaso H."/>
        </authorList>
    </citation>
    <scope>NUCLEOTIDE SEQUENCE</scope>
    <source>
        <strain evidence="3">15T0085</strain>
        <strain evidence="2">17T1429</strain>
    </source>
</reference>
<gene>
    <name evidence="3" type="ORF">FWI86_05805</name>
    <name evidence="2" type="ORF">FWJ04_05045</name>
</gene>
<dbReference type="EMBL" id="JAAGJP010000035">
    <property type="protein sequence ID" value="NDS68560.1"/>
    <property type="molecule type" value="Genomic_DNA"/>
</dbReference>
<dbReference type="AlphaFoldDB" id="A0A0B6DZM5"/>